<name>A0A420XLD9_9ACTN</name>
<dbReference type="EMBL" id="RBWV01000014">
    <property type="protein sequence ID" value="RKS71302.1"/>
    <property type="molecule type" value="Genomic_DNA"/>
</dbReference>
<dbReference type="InParanoid" id="A0A420XLD9"/>
<sequence length="234" mass="24008">MRREITWRMGVVLDAVVLASLGVPAWLSTPAVVLAAVVVAERVARHRRRGRLDATIAAIAGPVVCLIGLGFVLDVVPGGITRTSWALGAGVLALAALALCARRPVPPPVWAGTSFGSPTAVVWGGVTVALVATALGISVESARRLEEPPVQLSLKTSGGVTRALVSAGGDAGPFVLRAESGSRATVLSGSFSLEAGQTMSFPVLVQGGARTVVTLSNPSQDQPVRSVVLDRRNP</sequence>
<feature type="transmembrane region" description="Helical" evidence="1">
    <location>
        <begin position="85"/>
        <end position="105"/>
    </location>
</feature>
<protein>
    <recommendedName>
        <fullName evidence="4">DUF1616 domain-containing protein</fullName>
    </recommendedName>
</protein>
<feature type="transmembrane region" description="Helical" evidence="1">
    <location>
        <begin position="120"/>
        <end position="139"/>
    </location>
</feature>
<accession>A0A420XLD9</accession>
<comment type="caution">
    <text evidence="2">The sequence shown here is derived from an EMBL/GenBank/DDBJ whole genome shotgun (WGS) entry which is preliminary data.</text>
</comment>
<proteinExistence type="predicted"/>
<keyword evidence="1" id="KW-0812">Transmembrane</keyword>
<reference evidence="2 3" key="1">
    <citation type="submission" date="2018-10" db="EMBL/GenBank/DDBJ databases">
        <title>Genomic Encyclopedia of Archaeal and Bacterial Type Strains, Phase II (KMG-II): from individual species to whole genera.</title>
        <authorList>
            <person name="Goeker M."/>
        </authorList>
    </citation>
    <scope>NUCLEOTIDE SEQUENCE [LARGE SCALE GENOMIC DNA]</scope>
    <source>
        <strain evidence="2 3">RP-AC37</strain>
    </source>
</reference>
<dbReference type="Proteomes" id="UP000281955">
    <property type="component" value="Unassembled WGS sequence"/>
</dbReference>
<keyword evidence="1" id="KW-1133">Transmembrane helix</keyword>
<keyword evidence="1" id="KW-0472">Membrane</keyword>
<feature type="transmembrane region" description="Helical" evidence="1">
    <location>
        <begin position="54"/>
        <end position="73"/>
    </location>
</feature>
<dbReference type="RefSeq" id="WP_183062015.1">
    <property type="nucleotide sequence ID" value="NZ_RBWV01000014.1"/>
</dbReference>
<evidence type="ECO:0008006" key="4">
    <source>
        <dbReference type="Google" id="ProtNLM"/>
    </source>
</evidence>
<dbReference type="AlphaFoldDB" id="A0A420XLD9"/>
<evidence type="ECO:0000313" key="2">
    <source>
        <dbReference type="EMBL" id="RKS71302.1"/>
    </source>
</evidence>
<organism evidence="2 3">
    <name type="scientific">Motilibacter peucedani</name>
    <dbReference type="NCBI Taxonomy" id="598650"/>
    <lineage>
        <taxon>Bacteria</taxon>
        <taxon>Bacillati</taxon>
        <taxon>Actinomycetota</taxon>
        <taxon>Actinomycetes</taxon>
        <taxon>Motilibacterales</taxon>
        <taxon>Motilibacteraceae</taxon>
        <taxon>Motilibacter</taxon>
    </lineage>
</organism>
<evidence type="ECO:0000256" key="1">
    <source>
        <dbReference type="SAM" id="Phobius"/>
    </source>
</evidence>
<evidence type="ECO:0000313" key="3">
    <source>
        <dbReference type="Proteomes" id="UP000281955"/>
    </source>
</evidence>
<gene>
    <name evidence="2" type="ORF">CLV35_3098</name>
</gene>
<keyword evidence="3" id="KW-1185">Reference proteome</keyword>